<sequence length="477" mass="54801">MLKKKRALFDIKLNSIQDTDNPTKKEVEFILHDFEVSHNNSIISKETALKTLHTLKDMPIVCKYHPVSESGAEDDALGSHELYLDQDRKSGDTILGLDTVPIGVFTEDGYISTILDENGQEKEVVIGKGILWASRFPNVIGLLKEWNDSGIDVVSSMEILYDSYLFKDGVEEILSYVYEGHCILNSEERGDHQKVYPAYDVSKITKLVAQAVNQENIDKQLNDKEVNKVEKFKKVFELSHSDIRSKLYAKLDATLGENEDSWISDVYETYFIVNLYSWSEENSYDKHFKLNYTESENDVEIDFDSKVEVFLTRNWEELVPEAVQSQLNEKDQTITDLQTQVNSLTETKNDIENKFNSASEKVVELTTKVSELEPFKTQFEAKQNEEKLNEKKEFYSKKFEALKASDTFASDEVQELLNKSIYENEDGKQAILQLNSILVDLVVFEQAKPEENVIREVSSKRENLIPASDDFDSRYSK</sequence>
<dbReference type="AlphaFoldDB" id="A0AA91TW12"/>
<evidence type="ECO:0000313" key="3">
    <source>
        <dbReference type="Proteomes" id="UP000216961"/>
    </source>
</evidence>
<accession>A0AA91TW12</accession>
<dbReference type="Proteomes" id="UP000216961">
    <property type="component" value="Unassembled WGS sequence"/>
</dbReference>
<gene>
    <name evidence="2" type="ORF">CHH57_01615</name>
</gene>
<keyword evidence="1" id="KW-0175">Coiled coil</keyword>
<name>A0AA91TW12_NIACI</name>
<protein>
    <submittedName>
        <fullName evidence="2">Uncharacterized protein</fullName>
    </submittedName>
</protein>
<proteinExistence type="predicted"/>
<reference evidence="2 3" key="1">
    <citation type="submission" date="2017-07" db="EMBL/GenBank/DDBJ databases">
        <title>Isolation and whole genome analysis of endospore-forming bacteria from heroin.</title>
        <authorList>
            <person name="Kalinowski J."/>
            <person name="Ahrens B."/>
            <person name="Al-Dilaimi A."/>
            <person name="Winkler A."/>
            <person name="Wibberg D."/>
            <person name="Schleenbecker U."/>
            <person name="Ruckert C."/>
            <person name="Wolfel R."/>
            <person name="Grass G."/>
        </authorList>
    </citation>
    <scope>NUCLEOTIDE SEQUENCE [LARGE SCALE GENOMIC DNA]</scope>
    <source>
        <strain evidence="2 3">7521-2</strain>
    </source>
</reference>
<feature type="coiled-coil region" evidence="1">
    <location>
        <begin position="327"/>
        <end position="405"/>
    </location>
</feature>
<dbReference type="EMBL" id="NPBQ01000013">
    <property type="protein sequence ID" value="PAD85035.1"/>
    <property type="molecule type" value="Genomic_DNA"/>
</dbReference>
<organism evidence="2 3">
    <name type="scientific">Niallia circulans</name>
    <name type="common">Bacillus circulans</name>
    <dbReference type="NCBI Taxonomy" id="1397"/>
    <lineage>
        <taxon>Bacteria</taxon>
        <taxon>Bacillati</taxon>
        <taxon>Bacillota</taxon>
        <taxon>Bacilli</taxon>
        <taxon>Bacillales</taxon>
        <taxon>Bacillaceae</taxon>
        <taxon>Niallia</taxon>
    </lineage>
</organism>
<comment type="caution">
    <text evidence="2">The sequence shown here is derived from an EMBL/GenBank/DDBJ whole genome shotgun (WGS) entry which is preliminary data.</text>
</comment>
<evidence type="ECO:0000256" key="1">
    <source>
        <dbReference type="SAM" id="Coils"/>
    </source>
</evidence>
<evidence type="ECO:0000313" key="2">
    <source>
        <dbReference type="EMBL" id="PAD85035.1"/>
    </source>
</evidence>